<feature type="signal peptide" evidence="1">
    <location>
        <begin position="1"/>
        <end position="28"/>
    </location>
</feature>
<protein>
    <recommendedName>
        <fullName evidence="4">Copper amine oxidase-like protein</fullName>
    </recommendedName>
</protein>
<feature type="chain" id="PRO_5020573978" description="Copper amine oxidase-like protein" evidence="1">
    <location>
        <begin position="29"/>
        <end position="267"/>
    </location>
</feature>
<keyword evidence="1" id="KW-0732">Signal</keyword>
<comment type="caution">
    <text evidence="2">The sequence shown here is derived from an EMBL/GenBank/DDBJ whole genome shotgun (WGS) entry which is preliminary data.</text>
</comment>
<dbReference type="OrthoDB" id="2374669at2"/>
<dbReference type="AlphaFoldDB" id="A0A4R8LD28"/>
<organism evidence="2 3">
    <name type="scientific">Alicyclobacillus sacchari</name>
    <dbReference type="NCBI Taxonomy" id="392010"/>
    <lineage>
        <taxon>Bacteria</taxon>
        <taxon>Bacillati</taxon>
        <taxon>Bacillota</taxon>
        <taxon>Bacilli</taxon>
        <taxon>Bacillales</taxon>
        <taxon>Alicyclobacillaceae</taxon>
        <taxon>Alicyclobacillus</taxon>
    </lineage>
</organism>
<evidence type="ECO:0008006" key="4">
    <source>
        <dbReference type="Google" id="ProtNLM"/>
    </source>
</evidence>
<dbReference type="Proteomes" id="UP000294581">
    <property type="component" value="Unassembled WGS sequence"/>
</dbReference>
<dbReference type="RefSeq" id="WP_134161072.1">
    <property type="nucleotide sequence ID" value="NZ_BSUS01000001.1"/>
</dbReference>
<dbReference type="EMBL" id="SORF01000021">
    <property type="protein sequence ID" value="TDY40455.1"/>
    <property type="molecule type" value="Genomic_DNA"/>
</dbReference>
<accession>A0A4R8LD28</accession>
<sequence>MKYKAGLTGLIAFGAVSVQVLMPVVAHANTSVEYAPTSIQVTGQSSLNPKHVVSNDPWSGKPTSWLPVYYLQQALKSIGVQTTWNGNTLDVTSTPSGWNVNVSGAPQTGTAPTGQMQFSINGNQYDFIRAPKLVAKDPASGVETTYVPVYYADLFLQQRLLMGVAWDGDTWNMATQKDISKIQITATPSTANVGQEVTISGKLLLQNGAGAPDAQLSVLGLPNTNNKTISTNLQGDFSFTTTFDKSGTYQVSVGDGKVSWHVNVTVK</sequence>
<gene>
    <name evidence="2" type="ORF">C7445_1215</name>
</gene>
<evidence type="ECO:0000313" key="2">
    <source>
        <dbReference type="EMBL" id="TDY40455.1"/>
    </source>
</evidence>
<proteinExistence type="predicted"/>
<evidence type="ECO:0000256" key="1">
    <source>
        <dbReference type="SAM" id="SignalP"/>
    </source>
</evidence>
<evidence type="ECO:0000313" key="3">
    <source>
        <dbReference type="Proteomes" id="UP000294581"/>
    </source>
</evidence>
<keyword evidence="3" id="KW-1185">Reference proteome</keyword>
<reference evidence="2 3" key="1">
    <citation type="submission" date="2019-03" db="EMBL/GenBank/DDBJ databases">
        <title>Genomic Encyclopedia of Type Strains, Phase IV (KMG-IV): sequencing the most valuable type-strain genomes for metagenomic binning, comparative biology and taxonomic classification.</title>
        <authorList>
            <person name="Goeker M."/>
        </authorList>
    </citation>
    <scope>NUCLEOTIDE SEQUENCE [LARGE SCALE GENOMIC DNA]</scope>
    <source>
        <strain evidence="2 3">DSM 17974</strain>
    </source>
</reference>
<name>A0A4R8LD28_9BACL</name>